<dbReference type="Proteomes" id="UP001233999">
    <property type="component" value="Unassembled WGS sequence"/>
</dbReference>
<evidence type="ECO:0000313" key="1">
    <source>
        <dbReference type="EMBL" id="KAJ9576654.1"/>
    </source>
</evidence>
<organism evidence="1 2">
    <name type="scientific">Diploptera punctata</name>
    <name type="common">Pacific beetle cockroach</name>
    <dbReference type="NCBI Taxonomy" id="6984"/>
    <lineage>
        <taxon>Eukaryota</taxon>
        <taxon>Metazoa</taxon>
        <taxon>Ecdysozoa</taxon>
        <taxon>Arthropoda</taxon>
        <taxon>Hexapoda</taxon>
        <taxon>Insecta</taxon>
        <taxon>Pterygota</taxon>
        <taxon>Neoptera</taxon>
        <taxon>Polyneoptera</taxon>
        <taxon>Dictyoptera</taxon>
        <taxon>Blattodea</taxon>
        <taxon>Blaberoidea</taxon>
        <taxon>Blaberidae</taxon>
        <taxon>Diplopterinae</taxon>
        <taxon>Diploptera</taxon>
    </lineage>
</organism>
<feature type="non-terminal residue" evidence="1">
    <location>
        <position position="1"/>
    </location>
</feature>
<dbReference type="AlphaFoldDB" id="A0AAD7Z9Z0"/>
<accession>A0AAD7Z9Z0</accession>
<reference evidence="1" key="2">
    <citation type="submission" date="2023-05" db="EMBL/GenBank/DDBJ databases">
        <authorList>
            <person name="Fouks B."/>
        </authorList>
    </citation>
    <scope>NUCLEOTIDE SEQUENCE</scope>
    <source>
        <strain evidence="1">Stay&amp;Tobe</strain>
        <tissue evidence="1">Testes</tissue>
    </source>
</reference>
<name>A0AAD7Z9Z0_DIPPU</name>
<comment type="caution">
    <text evidence="1">The sequence shown here is derived from an EMBL/GenBank/DDBJ whole genome shotgun (WGS) entry which is preliminary data.</text>
</comment>
<feature type="non-terminal residue" evidence="1">
    <location>
        <position position="88"/>
    </location>
</feature>
<sequence length="88" mass="10011">ASISLLSLELSSVHLMQAPLNADKISSSLGFLKNEVMLMQLHKEQSYVPAIGRNRVMDFEIPTECDLVWRADFCSLCRAYYVPFIKMV</sequence>
<evidence type="ECO:0000313" key="2">
    <source>
        <dbReference type="Proteomes" id="UP001233999"/>
    </source>
</evidence>
<keyword evidence="2" id="KW-1185">Reference proteome</keyword>
<proteinExistence type="predicted"/>
<gene>
    <name evidence="1" type="ORF">L9F63_025452</name>
</gene>
<protein>
    <submittedName>
        <fullName evidence="1">Uncharacterized protein</fullName>
    </submittedName>
</protein>
<dbReference type="EMBL" id="JASPKZ010009530">
    <property type="protein sequence ID" value="KAJ9576654.1"/>
    <property type="molecule type" value="Genomic_DNA"/>
</dbReference>
<reference evidence="1" key="1">
    <citation type="journal article" date="2023" name="IScience">
        <title>Live-bearing cockroach genome reveals convergent evolutionary mechanisms linked to viviparity in insects and beyond.</title>
        <authorList>
            <person name="Fouks B."/>
            <person name="Harrison M.C."/>
            <person name="Mikhailova A.A."/>
            <person name="Marchal E."/>
            <person name="English S."/>
            <person name="Carruthers M."/>
            <person name="Jennings E.C."/>
            <person name="Chiamaka E.L."/>
            <person name="Frigard R.A."/>
            <person name="Pippel M."/>
            <person name="Attardo G.M."/>
            <person name="Benoit J.B."/>
            <person name="Bornberg-Bauer E."/>
            <person name="Tobe S.S."/>
        </authorList>
    </citation>
    <scope>NUCLEOTIDE SEQUENCE</scope>
    <source>
        <strain evidence="1">Stay&amp;Tobe</strain>
    </source>
</reference>